<dbReference type="EMBL" id="CM035428">
    <property type="protein sequence ID" value="KAH7301428.1"/>
    <property type="molecule type" value="Genomic_DNA"/>
</dbReference>
<protein>
    <submittedName>
        <fullName evidence="1">Uncharacterized protein</fullName>
    </submittedName>
</protein>
<name>A0A8T2S125_CERRI</name>
<evidence type="ECO:0000313" key="1">
    <source>
        <dbReference type="EMBL" id="KAH7301428.1"/>
    </source>
</evidence>
<sequence>MRVGKIILTIVDGSSFTLSDALFVSGIKKNLYSISILTKIGLVVKFVHDISTVHDLSNGDVIIASGILCSGLYKFIDYKKSMNDLAYEVHDSEAMSDAKLYHAFFGHLNFIGLLHL</sequence>
<comment type="caution">
    <text evidence="1">The sequence shown here is derived from an EMBL/GenBank/DDBJ whole genome shotgun (WGS) entry which is preliminary data.</text>
</comment>
<organism evidence="1 2">
    <name type="scientific">Ceratopteris richardii</name>
    <name type="common">Triangle waterfern</name>
    <dbReference type="NCBI Taxonomy" id="49495"/>
    <lineage>
        <taxon>Eukaryota</taxon>
        <taxon>Viridiplantae</taxon>
        <taxon>Streptophyta</taxon>
        <taxon>Embryophyta</taxon>
        <taxon>Tracheophyta</taxon>
        <taxon>Polypodiopsida</taxon>
        <taxon>Polypodiidae</taxon>
        <taxon>Polypodiales</taxon>
        <taxon>Pteridineae</taxon>
        <taxon>Pteridaceae</taxon>
        <taxon>Parkerioideae</taxon>
        <taxon>Ceratopteris</taxon>
    </lineage>
</organism>
<proteinExistence type="predicted"/>
<evidence type="ECO:0000313" key="2">
    <source>
        <dbReference type="Proteomes" id="UP000825935"/>
    </source>
</evidence>
<keyword evidence="2" id="KW-1185">Reference proteome</keyword>
<dbReference type="Proteomes" id="UP000825935">
    <property type="component" value="Chromosome 23"/>
</dbReference>
<accession>A0A8T2S125</accession>
<gene>
    <name evidence="1" type="ORF">KP509_23G025900</name>
</gene>
<reference evidence="1 2" key="1">
    <citation type="submission" date="2021-08" db="EMBL/GenBank/DDBJ databases">
        <title>WGS assembly of Ceratopteris richardii.</title>
        <authorList>
            <person name="Marchant D.B."/>
            <person name="Chen G."/>
            <person name="Jenkins J."/>
            <person name="Shu S."/>
            <person name="Leebens-Mack J."/>
            <person name="Grimwood J."/>
            <person name="Schmutz J."/>
            <person name="Soltis P."/>
            <person name="Soltis D."/>
            <person name="Chen Z.-H."/>
        </authorList>
    </citation>
    <scope>NUCLEOTIDE SEQUENCE [LARGE SCALE GENOMIC DNA]</scope>
    <source>
        <strain evidence="1">Whitten #5841</strain>
        <tissue evidence="1">Leaf</tissue>
    </source>
</reference>
<dbReference type="OrthoDB" id="1426661at2759"/>
<dbReference type="AlphaFoldDB" id="A0A8T2S125"/>